<gene>
    <name evidence="2" type="ORF">GLE_2974</name>
</gene>
<dbReference type="AlphaFoldDB" id="A0A0S2DIQ0"/>
<dbReference type="EMBL" id="CP013140">
    <property type="protein sequence ID" value="ALN58322.1"/>
    <property type="molecule type" value="Genomic_DNA"/>
</dbReference>
<dbReference type="Proteomes" id="UP000061569">
    <property type="component" value="Chromosome"/>
</dbReference>
<name>A0A0S2DIQ0_LYSEN</name>
<proteinExistence type="predicted"/>
<reference evidence="2 3" key="1">
    <citation type="submission" date="2015-11" db="EMBL/GenBank/DDBJ databases">
        <title>Genome sequences of Lysobacter enzymogenes strain C3 and Lysobacter antibioticus ATCC 29479.</title>
        <authorList>
            <person name="Kobayashi D.Y."/>
        </authorList>
    </citation>
    <scope>NUCLEOTIDE SEQUENCE [LARGE SCALE GENOMIC DNA]</scope>
    <source>
        <strain evidence="2 3">C3</strain>
    </source>
</reference>
<organism evidence="2 3">
    <name type="scientific">Lysobacter enzymogenes</name>
    <dbReference type="NCBI Taxonomy" id="69"/>
    <lineage>
        <taxon>Bacteria</taxon>
        <taxon>Pseudomonadati</taxon>
        <taxon>Pseudomonadota</taxon>
        <taxon>Gammaproteobacteria</taxon>
        <taxon>Lysobacterales</taxon>
        <taxon>Lysobacteraceae</taxon>
        <taxon>Lysobacter</taxon>
    </lineage>
</organism>
<evidence type="ECO:0000256" key="1">
    <source>
        <dbReference type="SAM" id="MobiDB-lite"/>
    </source>
</evidence>
<accession>A0A0S2DIQ0</accession>
<sequence length="68" mass="7359">MPVNPSPNAALAVSTPLTRQRSSSIRSTAVPPQIYSPPLNMIEEFYLSIGLASSVIRRTTSTTPPRAY</sequence>
<dbReference type="KEGG" id="lez:GLE_2974"/>
<feature type="region of interest" description="Disordered" evidence="1">
    <location>
        <begin position="1"/>
        <end position="29"/>
    </location>
</feature>
<protein>
    <submittedName>
        <fullName evidence="2">Transcription factor</fullName>
    </submittedName>
</protein>
<evidence type="ECO:0000313" key="3">
    <source>
        <dbReference type="Proteomes" id="UP000061569"/>
    </source>
</evidence>
<evidence type="ECO:0000313" key="2">
    <source>
        <dbReference type="EMBL" id="ALN58322.1"/>
    </source>
</evidence>
<dbReference type="STRING" id="69.GLE_2974"/>
<feature type="compositionally biased region" description="Polar residues" evidence="1">
    <location>
        <begin position="15"/>
        <end position="27"/>
    </location>
</feature>